<evidence type="ECO:0000259" key="3">
    <source>
        <dbReference type="Pfam" id="PF18058"/>
    </source>
</evidence>
<dbReference type="Proteomes" id="UP000317316">
    <property type="component" value="Unassembled WGS sequence"/>
</dbReference>
<evidence type="ECO:0000256" key="1">
    <source>
        <dbReference type="SAM" id="MobiDB-lite"/>
    </source>
</evidence>
<dbReference type="InterPro" id="IPR041378">
    <property type="entry name" value="S-layer_SbsC_C"/>
</dbReference>
<dbReference type="Gene3D" id="1.20.58.780">
    <property type="match status" value="1"/>
</dbReference>
<keyword evidence="5" id="KW-1185">Reference proteome</keyword>
<feature type="domain" description="SbsC C-terminal" evidence="3">
    <location>
        <begin position="67"/>
        <end position="184"/>
    </location>
</feature>
<dbReference type="EMBL" id="VDGH01000003">
    <property type="protein sequence ID" value="TQR14889.1"/>
    <property type="molecule type" value="Genomic_DNA"/>
</dbReference>
<dbReference type="OrthoDB" id="57539at2"/>
<feature type="chain" id="PRO_5039497472" description="SbsC C-terminal domain-containing protein" evidence="2">
    <location>
        <begin position="24"/>
        <end position="1293"/>
    </location>
</feature>
<comment type="caution">
    <text evidence="4">The sequence shown here is derived from an EMBL/GenBank/DDBJ whole genome shotgun (WGS) entry which is preliminary data.</text>
</comment>
<evidence type="ECO:0000313" key="5">
    <source>
        <dbReference type="Proteomes" id="UP000317316"/>
    </source>
</evidence>
<sequence>MNKKIVKQTVVAALLTSSIFSFTSVSYGKEMTIQQSIDAVKLEMKKAPLYYVDPALKSILEPSKDLYPVLNNVKKHYKEVKQQIQSSNLSTKEKKEKIKELDALYEEKITKGVIPYIDAYNYAVKYLDPILKEMLDAHAAGDLEGVEQAYHKLSYQLGSRTSILYRFTGKAARDLLLEKYKKPSDAKRDELRIPVTIYMKNNEVLKLWNEGKKEEARKVMDEVLTLVAKASIDGKTNYSNLLSKEVKEAEALFSTLPKPTPTPEVPSNPSVGGGGNEEPSESSAERKLRIAKANAIVELEAYGKQVEFNEVDWTTILLIKESGKRTINNSASTKAVEQELLAIKISIDQVKTKAATTLALNEVIKAAEQLLVDHVEGTNVGQAVAVDRIALSQAITTAKSIFTDATNRTQADLENAIVILTTAINTFETQVVKAGNATALKETITVAEQLLDKYAEGTGVGQVSTAARETFDQAVTAAKAIQSNAASKTQADLDNASTILTTAITTFEAQVVEAGDATELNRAITSAEQLLDNHAEGTGVGQASTSARETLAQAVTTAKAIQSNAASKTQADLDNASTILTTAITTFEAQVLEAGDATELNRAITSAEQLLDNHAEGTGVGQASTSARETLAQAVTTAKAIQSNAASKTQADLDNASAILTTAITTFEAQVVEAGDATELNRAITSAEQLLDNHAEGTGVGQASASARETFEQAITVAKAIQSNAASKTQADLDNASTILTTAITTFEAQVAKAGDPTVLNGAITTAEQLLVNHAVGTGVGQASSPARETLAQAITVAKAIQSNAASKTQADLDNASTILTIAITTFEAQVVEAGDATELNRAITSAEQLLDNHAEGTGVGQASTSARETLAQAITVARATHSNAASKTQADLDNASTILTTAIATFKAQVVKAGDATTLATAIRNTTTLHTNAIEGAEVNQYIVGSKTILQTAIDAAQFVLDNAAHKTTQQLADAKALLDHAIADFENSKVIALPGLQDLTIVGTATDRSNVVAINDDETLVLTSSDGTGAITTVVEDPLGVIKVTGVAVGDPVTITVQVVKGGQVIKSGSFIVKVISDYILSKTLTNLDFSTTYGTQAKLVSKTIPKSDFTGDRKDFSIVVGSDEIPIYVDWKLSTDFPKGAAIGGVVDSFIQDFYYKKSGAAGILNRPIGAMGGDDTFQIYAFQQGATSSFTLKGKDWSYFFDQSVAQGTDTNTSKNRTFTISDGTNTATIQLTKSFTSFDELLNLINNRIASAKVEAIVESVSGIQFKIIPTSKKVITVGGVNKSDFFE</sequence>
<evidence type="ECO:0000256" key="2">
    <source>
        <dbReference type="SAM" id="SignalP"/>
    </source>
</evidence>
<dbReference type="Gene3D" id="1.20.58.790">
    <property type="match status" value="1"/>
</dbReference>
<dbReference type="Pfam" id="PF18058">
    <property type="entry name" value="SbsC_C"/>
    <property type="match status" value="1"/>
</dbReference>
<keyword evidence="2" id="KW-0732">Signal</keyword>
<dbReference type="RefSeq" id="WP_142537868.1">
    <property type="nucleotide sequence ID" value="NZ_VDGH01000003.1"/>
</dbReference>
<protein>
    <recommendedName>
        <fullName evidence="3">SbsC C-terminal domain-containing protein</fullName>
    </recommendedName>
</protein>
<dbReference type="Gene3D" id="1.20.1270.90">
    <property type="entry name" value="AF1782-like"/>
    <property type="match status" value="8"/>
</dbReference>
<feature type="region of interest" description="Disordered" evidence="1">
    <location>
        <begin position="254"/>
        <end position="285"/>
    </location>
</feature>
<name>A0A544TBX4_9BACI</name>
<feature type="signal peptide" evidence="2">
    <location>
        <begin position="1"/>
        <end position="23"/>
    </location>
</feature>
<evidence type="ECO:0000313" key="4">
    <source>
        <dbReference type="EMBL" id="TQR14889.1"/>
    </source>
</evidence>
<accession>A0A544TBX4</accession>
<reference evidence="4 5" key="1">
    <citation type="submission" date="2019-05" db="EMBL/GenBank/DDBJ databases">
        <title>Psychrobacillus vulpis sp. nov., a new species isolated from feces of a red fox that inhabits in The Tablas de Daimiel Natural Park, Albacete, Spain.</title>
        <authorList>
            <person name="Rodriguez M."/>
            <person name="Reina J.C."/>
            <person name="Bejar V."/>
            <person name="Llamas I."/>
        </authorList>
    </citation>
    <scope>NUCLEOTIDE SEQUENCE [LARGE SCALE GENOMIC DNA]</scope>
    <source>
        <strain evidence="4 5">NEAU-3TGS17</strain>
    </source>
</reference>
<gene>
    <name evidence="4" type="ORF">FG382_05340</name>
</gene>
<organism evidence="4 5">
    <name type="scientific">Psychrobacillus lasiicapitis</name>
    <dbReference type="NCBI Taxonomy" id="1636719"/>
    <lineage>
        <taxon>Bacteria</taxon>
        <taxon>Bacillati</taxon>
        <taxon>Bacillota</taxon>
        <taxon>Bacilli</taxon>
        <taxon>Bacillales</taxon>
        <taxon>Bacillaceae</taxon>
        <taxon>Psychrobacillus</taxon>
    </lineage>
</organism>
<proteinExistence type="predicted"/>